<proteinExistence type="predicted"/>
<dbReference type="Proteomes" id="UP000029024">
    <property type="component" value="Unassembled WGS sequence"/>
</dbReference>
<dbReference type="PANTHER" id="PTHR42718:SF42">
    <property type="entry name" value="EXPORT PROTEIN"/>
    <property type="match status" value="1"/>
</dbReference>
<comment type="subcellular location">
    <subcellularLocation>
        <location evidence="1">Membrane</location>
        <topology evidence="1">Multi-pass membrane protein</topology>
    </subcellularLocation>
</comment>
<accession>A0A087BFZ0</accession>
<protein>
    <submittedName>
        <fullName evidence="6">Transmembrane efflux protein</fullName>
    </submittedName>
</protein>
<feature type="transmembrane region" description="Helical" evidence="5">
    <location>
        <begin position="7"/>
        <end position="24"/>
    </location>
</feature>
<feature type="transmembrane region" description="Helical" evidence="5">
    <location>
        <begin position="36"/>
        <end position="57"/>
    </location>
</feature>
<keyword evidence="4 5" id="KW-0472">Membrane</keyword>
<organism evidence="6 7">
    <name type="scientific">Bifidobacterium longum subsp. suis</name>
    <dbReference type="NCBI Taxonomy" id="1695"/>
    <lineage>
        <taxon>Bacteria</taxon>
        <taxon>Bacillati</taxon>
        <taxon>Actinomycetota</taxon>
        <taxon>Actinomycetes</taxon>
        <taxon>Bifidobacteriales</taxon>
        <taxon>Bifidobacteriaceae</taxon>
        <taxon>Bifidobacterium</taxon>
    </lineage>
</organism>
<evidence type="ECO:0000313" key="7">
    <source>
        <dbReference type="Proteomes" id="UP000029024"/>
    </source>
</evidence>
<dbReference type="GO" id="GO:0022857">
    <property type="term" value="F:transmembrane transporter activity"/>
    <property type="evidence" value="ECO:0007669"/>
    <property type="project" value="InterPro"/>
</dbReference>
<dbReference type="InterPro" id="IPR011701">
    <property type="entry name" value="MFS"/>
</dbReference>
<evidence type="ECO:0000256" key="5">
    <source>
        <dbReference type="SAM" id="Phobius"/>
    </source>
</evidence>
<sequence length="254" mass="26183">MFHKYDILIYNLMGVELSSIIGLFDGSPMRGLAVGLWAGISGVGIVLGPVIGGILLQQFAWDSVFWVCAVIGTLAICAAFLCLFGFIFLTTQWFQALRGYSALETAIATLPFAVVMAVMAAGIALVQGPATDALMTAVPVGEEGMGSAVNDTIRELGGTLGVGIMGSLQAGAYTTGLTDALRGSHLPQGILGVSKESVMAAESISSSLPGTLRRLLDGSVASAFMDGLHSVCLAAMTIALIAAVVAIVAMPKRR</sequence>
<dbReference type="PANTHER" id="PTHR42718">
    <property type="entry name" value="MAJOR FACILITATOR SUPERFAMILY MULTIDRUG TRANSPORTER MFSC"/>
    <property type="match status" value="1"/>
</dbReference>
<dbReference type="InterPro" id="IPR036259">
    <property type="entry name" value="MFS_trans_sf"/>
</dbReference>
<dbReference type="Gene3D" id="1.20.1250.20">
    <property type="entry name" value="MFS general substrate transporter like domains"/>
    <property type="match status" value="1"/>
</dbReference>
<keyword evidence="3 5" id="KW-1133">Transmembrane helix</keyword>
<feature type="transmembrane region" description="Helical" evidence="5">
    <location>
        <begin position="63"/>
        <end position="89"/>
    </location>
</feature>
<evidence type="ECO:0000256" key="3">
    <source>
        <dbReference type="ARBA" id="ARBA00022989"/>
    </source>
</evidence>
<reference evidence="6 7" key="1">
    <citation type="submission" date="2014-03" db="EMBL/GenBank/DDBJ databases">
        <title>Genomics of Bifidobacteria.</title>
        <authorList>
            <person name="Ventura M."/>
            <person name="Milani C."/>
            <person name="Lugli G.A."/>
        </authorList>
    </citation>
    <scope>NUCLEOTIDE SEQUENCE [LARGE SCALE GENOMIC DNA]</scope>
    <source>
        <strain evidence="6 7">LMG 21814</strain>
    </source>
</reference>
<dbReference type="Pfam" id="PF07690">
    <property type="entry name" value="MFS_1"/>
    <property type="match status" value="1"/>
</dbReference>
<comment type="caution">
    <text evidence="6">The sequence shown here is derived from an EMBL/GenBank/DDBJ whole genome shotgun (WGS) entry which is preliminary data.</text>
</comment>
<evidence type="ECO:0000256" key="1">
    <source>
        <dbReference type="ARBA" id="ARBA00004141"/>
    </source>
</evidence>
<dbReference type="EMBL" id="JGZA01000015">
    <property type="protein sequence ID" value="KFI69940.1"/>
    <property type="molecule type" value="Genomic_DNA"/>
</dbReference>
<gene>
    <name evidence="6" type="ORF">BLSS_0247</name>
</gene>
<evidence type="ECO:0000256" key="4">
    <source>
        <dbReference type="ARBA" id="ARBA00023136"/>
    </source>
</evidence>
<evidence type="ECO:0000313" key="6">
    <source>
        <dbReference type="EMBL" id="KFI69940.1"/>
    </source>
</evidence>
<feature type="transmembrane region" description="Helical" evidence="5">
    <location>
        <begin position="101"/>
        <end position="126"/>
    </location>
</feature>
<dbReference type="GO" id="GO:0016020">
    <property type="term" value="C:membrane"/>
    <property type="evidence" value="ECO:0007669"/>
    <property type="project" value="UniProtKB-SubCell"/>
</dbReference>
<name>A0A087BFZ0_BIFLN</name>
<keyword evidence="2 5" id="KW-0812">Transmembrane</keyword>
<dbReference type="AlphaFoldDB" id="A0A087BFZ0"/>
<dbReference type="SUPFAM" id="SSF103473">
    <property type="entry name" value="MFS general substrate transporter"/>
    <property type="match status" value="1"/>
</dbReference>
<feature type="transmembrane region" description="Helical" evidence="5">
    <location>
        <begin position="228"/>
        <end position="250"/>
    </location>
</feature>
<evidence type="ECO:0000256" key="2">
    <source>
        <dbReference type="ARBA" id="ARBA00022692"/>
    </source>
</evidence>